<evidence type="ECO:0000256" key="2">
    <source>
        <dbReference type="ARBA" id="ARBA00022829"/>
    </source>
</evidence>
<keyword evidence="6" id="KW-1185">Reference proteome</keyword>
<sequence length="470" mass="52849">MSITEGLLILDSQNAVAAIGDKAKEAARPCSMNAPRRMLVDISNLPPKDRLSIQDQKLQSIPTTTKEYIEQLQKENMALVKMLVQRNKIVEQSGIELEKLRLHFIKMKEQNQHLALSHTHMLAELNSTKDRLKALQHELGCRNGLLHARSSKFEKEKLIEEDESPKEGKDHKKPRNAKRRQRSVSLGSSEQLQFEDNAENRPSVRRQSARFRSIKQDGDTLSEMGDPKCLLPDGTAPSTSVDASDKNEDHFSNRPSVRRQSTRFKSITSKQADDLSEIDDAKIPTYPFPDETVHGNGPTSGDTLIRNEDHAGNRPSTRRQSARFKAVRSIKADDTVEMEEAKFAKCLLPNIPAPENISTDKNEDHVAQRPSARRQSTRFKAKRPRQADDQLDMDANISPKCSSPDEPVLENGSTSVDTPVKNEDDGSCSGLKCESQEFRKPSLGRPSRVAATKVQCYKEISLKVKMRRPQ</sequence>
<dbReference type="InterPro" id="IPR011515">
    <property type="entry name" value="Shugoshin_C"/>
</dbReference>
<feature type="compositionally biased region" description="Basic and acidic residues" evidence="3">
    <location>
        <begin position="243"/>
        <end position="252"/>
    </location>
</feature>
<dbReference type="Pfam" id="PF07557">
    <property type="entry name" value="Shugoshin_C"/>
    <property type="match status" value="1"/>
</dbReference>
<dbReference type="AlphaFoldDB" id="A0AAD4NZ76"/>
<dbReference type="GO" id="GO:0005634">
    <property type="term" value="C:nucleus"/>
    <property type="evidence" value="ECO:0007669"/>
    <property type="project" value="InterPro"/>
</dbReference>
<evidence type="ECO:0000256" key="1">
    <source>
        <dbReference type="ARBA" id="ARBA00010845"/>
    </source>
</evidence>
<dbReference type="EMBL" id="SDAM02003427">
    <property type="protein sequence ID" value="KAH6820614.1"/>
    <property type="molecule type" value="Genomic_DNA"/>
</dbReference>
<dbReference type="GO" id="GO:0000775">
    <property type="term" value="C:chromosome, centromeric region"/>
    <property type="evidence" value="ECO:0007669"/>
    <property type="project" value="InterPro"/>
</dbReference>
<comment type="similarity">
    <text evidence="1">Belongs to the shugoshin family.</text>
</comment>
<organism evidence="5 6">
    <name type="scientific">Perilla frutescens var. hirtella</name>
    <name type="common">Perilla citriodora</name>
    <name type="synonym">Perilla setoyensis</name>
    <dbReference type="NCBI Taxonomy" id="608512"/>
    <lineage>
        <taxon>Eukaryota</taxon>
        <taxon>Viridiplantae</taxon>
        <taxon>Streptophyta</taxon>
        <taxon>Embryophyta</taxon>
        <taxon>Tracheophyta</taxon>
        <taxon>Spermatophyta</taxon>
        <taxon>Magnoliopsida</taxon>
        <taxon>eudicotyledons</taxon>
        <taxon>Gunneridae</taxon>
        <taxon>Pentapetalae</taxon>
        <taxon>asterids</taxon>
        <taxon>lamiids</taxon>
        <taxon>Lamiales</taxon>
        <taxon>Lamiaceae</taxon>
        <taxon>Nepetoideae</taxon>
        <taxon>Elsholtzieae</taxon>
        <taxon>Perilla</taxon>
    </lineage>
</organism>
<gene>
    <name evidence="5" type="ORF">C2S53_014416</name>
</gene>
<dbReference type="GO" id="GO:0045144">
    <property type="term" value="P:meiotic sister chromatid segregation"/>
    <property type="evidence" value="ECO:0007669"/>
    <property type="project" value="InterPro"/>
</dbReference>
<feature type="compositionally biased region" description="Basic and acidic residues" evidence="3">
    <location>
        <begin position="358"/>
        <end position="367"/>
    </location>
</feature>
<reference evidence="5 6" key="1">
    <citation type="journal article" date="2021" name="Nat. Commun.">
        <title>Incipient diploidization of the medicinal plant Perilla within 10,000 years.</title>
        <authorList>
            <person name="Zhang Y."/>
            <person name="Shen Q."/>
            <person name="Leng L."/>
            <person name="Zhang D."/>
            <person name="Chen S."/>
            <person name="Shi Y."/>
            <person name="Ning Z."/>
            <person name="Chen S."/>
        </authorList>
    </citation>
    <scope>NUCLEOTIDE SEQUENCE [LARGE SCALE GENOMIC DNA]</scope>
    <source>
        <strain evidence="6">cv. PC099</strain>
    </source>
</reference>
<name>A0AAD4NZ76_PERFH</name>
<dbReference type="PANTHER" id="PTHR34373">
    <property type="entry name" value="SHUGOSHIN 2"/>
    <property type="match status" value="1"/>
</dbReference>
<dbReference type="Proteomes" id="UP001190926">
    <property type="component" value="Unassembled WGS sequence"/>
</dbReference>
<evidence type="ECO:0000256" key="3">
    <source>
        <dbReference type="SAM" id="MobiDB-lite"/>
    </source>
</evidence>
<accession>A0AAD4NZ76</accession>
<dbReference type="GO" id="GO:0034090">
    <property type="term" value="P:maintenance of meiotic sister chromatid cohesion"/>
    <property type="evidence" value="ECO:0007669"/>
    <property type="project" value="InterPro"/>
</dbReference>
<feature type="compositionally biased region" description="Basic residues" evidence="3">
    <location>
        <begin position="316"/>
        <end position="328"/>
    </location>
</feature>
<feature type="compositionally biased region" description="Basic residues" evidence="3">
    <location>
        <begin position="171"/>
        <end position="182"/>
    </location>
</feature>
<protein>
    <recommendedName>
        <fullName evidence="4">Shugoshin C-terminal domain-containing protein</fullName>
    </recommendedName>
</protein>
<feature type="region of interest" description="Disordered" evidence="3">
    <location>
        <begin position="156"/>
        <end position="451"/>
    </location>
</feature>
<feature type="compositionally biased region" description="Polar residues" evidence="3">
    <location>
        <begin position="183"/>
        <end position="194"/>
    </location>
</feature>
<feature type="domain" description="Shugoshin C-terminal" evidence="4">
    <location>
        <begin position="444"/>
        <end position="468"/>
    </location>
</feature>
<comment type="caution">
    <text evidence="5">The sequence shown here is derived from an EMBL/GenBank/DDBJ whole genome shotgun (WGS) entry which is preliminary data.</text>
</comment>
<feature type="compositionally biased region" description="Basic and acidic residues" evidence="3">
    <location>
        <begin position="330"/>
        <end position="343"/>
    </location>
</feature>
<proteinExistence type="inferred from homology"/>
<feature type="compositionally biased region" description="Basic residues" evidence="3">
    <location>
        <begin position="203"/>
        <end position="213"/>
    </location>
</feature>
<dbReference type="InterPro" id="IPR044693">
    <property type="entry name" value="SGO_plant"/>
</dbReference>
<feature type="compositionally biased region" description="Basic residues" evidence="3">
    <location>
        <begin position="371"/>
        <end position="384"/>
    </location>
</feature>
<evidence type="ECO:0000313" key="5">
    <source>
        <dbReference type="EMBL" id="KAH6820614.1"/>
    </source>
</evidence>
<evidence type="ECO:0000313" key="6">
    <source>
        <dbReference type="Proteomes" id="UP001190926"/>
    </source>
</evidence>
<evidence type="ECO:0000259" key="4">
    <source>
        <dbReference type="Pfam" id="PF07557"/>
    </source>
</evidence>
<keyword evidence="2" id="KW-0159">Chromosome partition</keyword>
<dbReference type="PANTHER" id="PTHR34373:SF9">
    <property type="entry name" value="SHUGOSHIN 2"/>
    <property type="match status" value="1"/>
</dbReference>